<keyword evidence="2" id="KW-1185">Reference proteome</keyword>
<evidence type="ECO:0000313" key="2">
    <source>
        <dbReference type="Proteomes" id="UP000257109"/>
    </source>
</evidence>
<evidence type="ECO:0000313" key="1">
    <source>
        <dbReference type="EMBL" id="RDY02492.1"/>
    </source>
</evidence>
<dbReference type="AlphaFoldDB" id="A0A371HIE7"/>
<reference evidence="1" key="1">
    <citation type="submission" date="2018-05" db="EMBL/GenBank/DDBJ databases">
        <title>Draft genome of Mucuna pruriens seed.</title>
        <authorList>
            <person name="Nnadi N.E."/>
            <person name="Vos R."/>
            <person name="Hasami M.H."/>
            <person name="Devisetty U.K."/>
            <person name="Aguiy J.C."/>
        </authorList>
    </citation>
    <scope>NUCLEOTIDE SEQUENCE [LARGE SCALE GENOMIC DNA]</scope>
    <source>
        <strain evidence="1">JCA_2017</strain>
    </source>
</reference>
<proteinExistence type="predicted"/>
<sequence>MPMTRNQAGSSFGGEEHALQQLLHVEALKGAARRPDPPPPRVAWEQPFNEQIDEADNKSAQILAKNPVFHERSKYIDTWYHFIRECIVKKEVEPSLKILEE</sequence>
<dbReference type="Proteomes" id="UP000257109">
    <property type="component" value="Unassembled WGS sequence"/>
</dbReference>
<feature type="non-terminal residue" evidence="1">
    <location>
        <position position="1"/>
    </location>
</feature>
<dbReference type="EMBL" id="QJKJ01002523">
    <property type="protein sequence ID" value="RDY02492.1"/>
    <property type="molecule type" value="Genomic_DNA"/>
</dbReference>
<organism evidence="1 2">
    <name type="scientific">Mucuna pruriens</name>
    <name type="common">Velvet bean</name>
    <name type="synonym">Dolichos pruriens</name>
    <dbReference type="NCBI Taxonomy" id="157652"/>
    <lineage>
        <taxon>Eukaryota</taxon>
        <taxon>Viridiplantae</taxon>
        <taxon>Streptophyta</taxon>
        <taxon>Embryophyta</taxon>
        <taxon>Tracheophyta</taxon>
        <taxon>Spermatophyta</taxon>
        <taxon>Magnoliopsida</taxon>
        <taxon>eudicotyledons</taxon>
        <taxon>Gunneridae</taxon>
        <taxon>Pentapetalae</taxon>
        <taxon>rosids</taxon>
        <taxon>fabids</taxon>
        <taxon>Fabales</taxon>
        <taxon>Fabaceae</taxon>
        <taxon>Papilionoideae</taxon>
        <taxon>50 kb inversion clade</taxon>
        <taxon>NPAAA clade</taxon>
        <taxon>indigoferoid/millettioid clade</taxon>
        <taxon>Phaseoleae</taxon>
        <taxon>Mucuna</taxon>
    </lineage>
</organism>
<name>A0A371HIE7_MUCPR</name>
<accession>A0A371HIE7</accession>
<dbReference type="OrthoDB" id="1727749at2759"/>
<protein>
    <submittedName>
        <fullName evidence="1">Uncharacterized protein</fullName>
    </submittedName>
</protein>
<comment type="caution">
    <text evidence="1">The sequence shown here is derived from an EMBL/GenBank/DDBJ whole genome shotgun (WGS) entry which is preliminary data.</text>
</comment>
<gene>
    <name evidence="1" type="ORF">CR513_14050</name>
</gene>